<keyword evidence="1" id="KW-0812">Transmembrane</keyword>
<feature type="transmembrane region" description="Helical" evidence="1">
    <location>
        <begin position="346"/>
        <end position="366"/>
    </location>
</feature>
<dbReference type="VEuPathDB" id="CryptoDB:Vbra_15307"/>
<evidence type="ECO:0008006" key="5">
    <source>
        <dbReference type="Google" id="ProtNLM"/>
    </source>
</evidence>
<reference evidence="3 4" key="1">
    <citation type="submission" date="2014-11" db="EMBL/GenBank/DDBJ databases">
        <authorList>
            <person name="Zhu J."/>
            <person name="Qi W."/>
            <person name="Song R."/>
        </authorList>
    </citation>
    <scope>NUCLEOTIDE SEQUENCE [LARGE SCALE GENOMIC DNA]</scope>
</reference>
<feature type="transmembrane region" description="Helical" evidence="1">
    <location>
        <begin position="318"/>
        <end position="340"/>
    </location>
</feature>
<accession>A0A0G4FFY8</accession>
<proteinExistence type="predicted"/>
<evidence type="ECO:0000256" key="1">
    <source>
        <dbReference type="SAM" id="Phobius"/>
    </source>
</evidence>
<keyword evidence="1" id="KW-0472">Membrane</keyword>
<protein>
    <recommendedName>
        <fullName evidence="5">GPS domain-containing protein</fullName>
    </recommendedName>
</protein>
<sequence length="488" mass="52122">MPHLRLLLFTSALIITAAQGHHSSSIIIAADVFDASFKAPLAPLIQPPDAHTAAFKWRHVLTADAITLPTILDAPVLRLVAGFIQQMEPRPSLARPEEEISPSPLAVHALLTALMTTGVQGQKGTHSHKARRHHRHHGRVGRSLLEQSPADVMAAGVPAGTVLPPLIEQCIPQFHKAVVDRIGDEGAADYRNCTVHAQNISAEASCYCAHVNVKVSPSGALLGEAENYFSTAGCCTEDAIGSLVLAEWKDTVRELCAIDCSEPKGAAPPPDTAVKGRELSSKVATLVSVIAALATGGLFAAVHLLAARYPVGKLFCVFNLRLGGAVVAGLCALGGFLQAFQHPLYVYAPLAALLLVTGVMGCWACYKRHTLGTKVFYWLYVCGSFVELLLPLVLIAVVASMVEKGEVEGKAGEQHHSETQAMVNGVLSTHLWIAFTFTTVLLCLVFLPLTAYFLWVVRSLVLVLDAGGSGEQYLSHVKLAESLRRGLV</sequence>
<keyword evidence="2" id="KW-0732">Signal</keyword>
<feature type="transmembrane region" description="Helical" evidence="1">
    <location>
        <begin position="378"/>
        <end position="402"/>
    </location>
</feature>
<organism evidence="3 4">
    <name type="scientific">Vitrella brassicaformis (strain CCMP3155)</name>
    <dbReference type="NCBI Taxonomy" id="1169540"/>
    <lineage>
        <taxon>Eukaryota</taxon>
        <taxon>Sar</taxon>
        <taxon>Alveolata</taxon>
        <taxon>Colpodellida</taxon>
        <taxon>Vitrellaceae</taxon>
        <taxon>Vitrella</taxon>
    </lineage>
</organism>
<keyword evidence="1" id="KW-1133">Transmembrane helix</keyword>
<dbReference type="EMBL" id="CDMY01000433">
    <property type="protein sequence ID" value="CEM12096.1"/>
    <property type="molecule type" value="Genomic_DNA"/>
</dbReference>
<feature type="transmembrane region" description="Helical" evidence="1">
    <location>
        <begin position="283"/>
        <end position="306"/>
    </location>
</feature>
<evidence type="ECO:0000313" key="3">
    <source>
        <dbReference type="EMBL" id="CEM12096.1"/>
    </source>
</evidence>
<dbReference type="InParanoid" id="A0A0G4FFY8"/>
<feature type="signal peptide" evidence="2">
    <location>
        <begin position="1"/>
        <end position="20"/>
    </location>
</feature>
<dbReference type="Proteomes" id="UP000041254">
    <property type="component" value="Unassembled WGS sequence"/>
</dbReference>
<keyword evidence="4" id="KW-1185">Reference proteome</keyword>
<feature type="chain" id="PRO_5005188748" description="GPS domain-containing protein" evidence="2">
    <location>
        <begin position="21"/>
        <end position="488"/>
    </location>
</feature>
<feature type="transmembrane region" description="Helical" evidence="1">
    <location>
        <begin position="431"/>
        <end position="455"/>
    </location>
</feature>
<dbReference type="AlphaFoldDB" id="A0A0G4FFY8"/>
<evidence type="ECO:0000256" key="2">
    <source>
        <dbReference type="SAM" id="SignalP"/>
    </source>
</evidence>
<name>A0A0G4FFY8_VITBC</name>
<gene>
    <name evidence="3" type="ORF">Vbra_15307</name>
</gene>
<evidence type="ECO:0000313" key="4">
    <source>
        <dbReference type="Proteomes" id="UP000041254"/>
    </source>
</evidence>